<evidence type="ECO:0000313" key="1">
    <source>
        <dbReference type="EMBL" id="KAG6923905.1"/>
    </source>
</evidence>
<feature type="non-terminal residue" evidence="1">
    <location>
        <position position="1"/>
    </location>
</feature>
<proteinExistence type="predicted"/>
<sequence>NHVVRWYQWAWQHRNGTRVTHFRQFWASTNNPRFGCNCVWKAGAGAWKCDYCNPNVDNFLGGPIESGNTLYYEEPGPTDSPETWDGPFANGVWALKGHYWICGFYAYRRLPPNWSGICYIGYIRPLFFLLPQAQGSKLGIKVYDDLVR</sequence>
<gene>
    <name evidence="1" type="ORF">G0U57_018917</name>
</gene>
<comment type="caution">
    <text evidence="1">The sequence shown here is derived from an EMBL/GenBank/DDBJ whole genome shotgun (WGS) entry which is preliminary data.</text>
</comment>
<feature type="non-terminal residue" evidence="1">
    <location>
        <position position="148"/>
    </location>
</feature>
<organism evidence="1 2">
    <name type="scientific">Chelydra serpentina</name>
    <name type="common">Snapping turtle</name>
    <name type="synonym">Testudo serpentina</name>
    <dbReference type="NCBI Taxonomy" id="8475"/>
    <lineage>
        <taxon>Eukaryota</taxon>
        <taxon>Metazoa</taxon>
        <taxon>Chordata</taxon>
        <taxon>Craniata</taxon>
        <taxon>Vertebrata</taxon>
        <taxon>Euteleostomi</taxon>
        <taxon>Archelosauria</taxon>
        <taxon>Testudinata</taxon>
        <taxon>Testudines</taxon>
        <taxon>Cryptodira</taxon>
        <taxon>Durocryptodira</taxon>
        <taxon>Americhelydia</taxon>
        <taxon>Chelydroidea</taxon>
        <taxon>Chelydridae</taxon>
        <taxon>Chelydra</taxon>
    </lineage>
</organism>
<name>A0A8T1S5E7_CHESE</name>
<dbReference type="AlphaFoldDB" id="A0A8T1S5E7"/>
<dbReference type="Proteomes" id="UP000765507">
    <property type="component" value="Unassembled WGS sequence"/>
</dbReference>
<accession>A0A8T1S5E7</accession>
<keyword evidence="2" id="KW-1185">Reference proteome</keyword>
<dbReference type="OrthoDB" id="9950230at2759"/>
<evidence type="ECO:0000313" key="2">
    <source>
        <dbReference type="Proteomes" id="UP000765507"/>
    </source>
</evidence>
<protein>
    <submittedName>
        <fullName evidence="1">Endogenous retrovirus group 3 member 1</fullName>
    </submittedName>
</protein>
<dbReference type="EMBL" id="JAHGAV010000718">
    <property type="protein sequence ID" value="KAG6923905.1"/>
    <property type="molecule type" value="Genomic_DNA"/>
</dbReference>
<reference evidence="1 2" key="1">
    <citation type="journal article" date="2020" name="G3 (Bethesda)">
        <title>Draft Genome of the Common Snapping Turtle, Chelydra serpentina, a Model for Phenotypic Plasticity in Reptiles.</title>
        <authorList>
            <person name="Das D."/>
            <person name="Singh S.K."/>
            <person name="Bierstedt J."/>
            <person name="Erickson A."/>
            <person name="Galli G.L.J."/>
            <person name="Crossley D.A. 2nd"/>
            <person name="Rhen T."/>
        </authorList>
    </citation>
    <scope>NUCLEOTIDE SEQUENCE [LARGE SCALE GENOMIC DNA]</scope>
    <source>
        <strain evidence="1">KW</strain>
    </source>
</reference>